<evidence type="ECO:0000313" key="1">
    <source>
        <dbReference type="EMBL" id="GAA0640968.1"/>
    </source>
</evidence>
<dbReference type="EMBL" id="BAAAGU010000014">
    <property type="protein sequence ID" value="GAA0640968.1"/>
    <property type="molecule type" value="Genomic_DNA"/>
</dbReference>
<dbReference type="RefSeq" id="WP_343999139.1">
    <property type="nucleotide sequence ID" value="NZ_BAAAGU010000014.1"/>
</dbReference>
<organism evidence="1 2">
    <name type="scientific">Streptomyces thermocarboxydovorans</name>
    <dbReference type="NCBI Taxonomy" id="59298"/>
    <lineage>
        <taxon>Bacteria</taxon>
        <taxon>Bacillati</taxon>
        <taxon>Actinomycetota</taxon>
        <taxon>Actinomycetes</taxon>
        <taxon>Kitasatosporales</taxon>
        <taxon>Streptomycetaceae</taxon>
        <taxon>Streptomyces</taxon>
    </lineage>
</organism>
<accession>A0ABN1HE53</accession>
<protein>
    <submittedName>
        <fullName evidence="1">Uncharacterized protein</fullName>
    </submittedName>
</protein>
<dbReference type="Proteomes" id="UP001500724">
    <property type="component" value="Unassembled WGS sequence"/>
</dbReference>
<evidence type="ECO:0000313" key="2">
    <source>
        <dbReference type="Proteomes" id="UP001500724"/>
    </source>
</evidence>
<reference evidence="1 2" key="1">
    <citation type="journal article" date="2019" name="Int. J. Syst. Evol. Microbiol.">
        <title>The Global Catalogue of Microorganisms (GCM) 10K type strain sequencing project: providing services to taxonomists for standard genome sequencing and annotation.</title>
        <authorList>
            <consortium name="The Broad Institute Genomics Platform"/>
            <consortium name="The Broad Institute Genome Sequencing Center for Infectious Disease"/>
            <person name="Wu L."/>
            <person name="Ma J."/>
        </authorList>
    </citation>
    <scope>NUCLEOTIDE SEQUENCE [LARGE SCALE GENOMIC DNA]</scope>
    <source>
        <strain evidence="1 2">JCM 10367</strain>
    </source>
</reference>
<name>A0ABN1HE53_9ACTN</name>
<keyword evidence="2" id="KW-1185">Reference proteome</keyword>
<comment type="caution">
    <text evidence="1">The sequence shown here is derived from an EMBL/GenBank/DDBJ whole genome shotgun (WGS) entry which is preliminary data.</text>
</comment>
<sequence>MFRLSGEWPRLNREEVLLADLVEAVQYVEWEHFATEYPQLAERGREFPDRLVRAVTPVFPSR</sequence>
<gene>
    <name evidence="1" type="ORF">GCM10009535_17630</name>
</gene>
<proteinExistence type="predicted"/>